<dbReference type="InterPro" id="IPR017937">
    <property type="entry name" value="Thioredoxin_CS"/>
</dbReference>
<dbReference type="InterPro" id="IPR013766">
    <property type="entry name" value="Thioredoxin_domain"/>
</dbReference>
<evidence type="ECO:0000256" key="12">
    <source>
        <dbReference type="RuleBase" id="RU004208"/>
    </source>
</evidence>
<dbReference type="GO" id="GO:0006457">
    <property type="term" value="P:protein folding"/>
    <property type="evidence" value="ECO:0007669"/>
    <property type="project" value="TreeGrafter"/>
</dbReference>
<dbReference type="EC" id="5.3.4.1" evidence="4 13"/>
<gene>
    <name evidence="15" type="ORF">ACOC_LOCUS6036</name>
</gene>
<evidence type="ECO:0000256" key="9">
    <source>
        <dbReference type="ARBA" id="ARBA00023235"/>
    </source>
</evidence>
<dbReference type="CDD" id="cd02995">
    <property type="entry name" value="PDI_a_PDI_a'_C"/>
    <property type="match status" value="1"/>
</dbReference>
<evidence type="ECO:0000256" key="4">
    <source>
        <dbReference type="ARBA" id="ARBA00012723"/>
    </source>
</evidence>
<dbReference type="STRING" id="334426.A0A0R3PMD2"/>
<dbReference type="InterPro" id="IPR005788">
    <property type="entry name" value="PDI_thioredoxin-like_dom"/>
</dbReference>
<feature type="domain" description="Thioredoxin" evidence="14">
    <location>
        <begin position="33"/>
        <end position="144"/>
    </location>
</feature>
<comment type="subcellular location">
    <subcellularLocation>
        <location evidence="2">Endoplasmic reticulum lumen</location>
    </subcellularLocation>
</comment>
<feature type="disulfide bond" description="Redox-active" evidence="11">
    <location>
        <begin position="538"/>
        <end position="541"/>
    </location>
</feature>
<feature type="domain" description="Thioredoxin" evidence="14">
    <location>
        <begin position="149"/>
        <end position="265"/>
    </location>
</feature>
<keyword evidence="16" id="KW-1185">Reference proteome</keyword>
<dbReference type="GO" id="GO:0005788">
    <property type="term" value="C:endoplasmic reticulum lumen"/>
    <property type="evidence" value="ECO:0007669"/>
    <property type="project" value="UniProtKB-SubCell"/>
</dbReference>
<evidence type="ECO:0000256" key="7">
    <source>
        <dbReference type="ARBA" id="ARBA00022824"/>
    </source>
</evidence>
<dbReference type="NCBIfam" id="TIGR01130">
    <property type="entry name" value="ER_PDI_fam"/>
    <property type="match status" value="1"/>
</dbReference>
<dbReference type="InterPro" id="IPR005792">
    <property type="entry name" value="Prot_disulphide_isomerase"/>
</dbReference>
<evidence type="ECO:0000313" key="16">
    <source>
        <dbReference type="Proteomes" id="UP000267027"/>
    </source>
</evidence>
<name>A0A0R3PMD2_ANGCS</name>
<keyword evidence="8 11" id="KW-1015">Disulfide bond</keyword>
<feature type="domain" description="Thioredoxin" evidence="14">
    <location>
        <begin position="488"/>
        <end position="618"/>
    </location>
</feature>
<dbReference type="FunFam" id="3.40.30.10:FF:000403">
    <property type="entry name" value="Protein disulfide-isomerase A4"/>
    <property type="match status" value="1"/>
</dbReference>
<keyword evidence="9 13" id="KW-0413">Isomerase</keyword>
<evidence type="ECO:0000256" key="2">
    <source>
        <dbReference type="ARBA" id="ARBA00004319"/>
    </source>
</evidence>
<evidence type="ECO:0000313" key="17">
    <source>
        <dbReference type="WBParaSite" id="ACOC_0000603501-mRNA-1"/>
    </source>
</evidence>
<dbReference type="WBParaSite" id="ACOC_0000603501-mRNA-1">
    <property type="protein sequence ID" value="ACOC_0000603501-mRNA-1"/>
    <property type="gene ID" value="ACOC_0000603501"/>
</dbReference>
<evidence type="ECO:0000256" key="11">
    <source>
        <dbReference type="PIRSR" id="PIRSR605792-51"/>
    </source>
</evidence>
<evidence type="ECO:0000256" key="1">
    <source>
        <dbReference type="ARBA" id="ARBA00001182"/>
    </source>
</evidence>
<dbReference type="FunFam" id="3.40.30.10:FF:000017">
    <property type="entry name" value="Protein disulfide-isomerase A4"/>
    <property type="match status" value="1"/>
</dbReference>
<dbReference type="GO" id="GO:0034976">
    <property type="term" value="P:response to endoplasmic reticulum stress"/>
    <property type="evidence" value="ECO:0007669"/>
    <property type="project" value="TreeGrafter"/>
</dbReference>
<dbReference type="OMA" id="FRSKHEP"/>
<evidence type="ECO:0000313" key="15">
    <source>
        <dbReference type="EMBL" id="VDM57621.1"/>
    </source>
</evidence>
<proteinExistence type="inferred from homology"/>
<evidence type="ECO:0000256" key="6">
    <source>
        <dbReference type="ARBA" id="ARBA00022737"/>
    </source>
</evidence>
<dbReference type="GO" id="GO:0009986">
    <property type="term" value="C:cell surface"/>
    <property type="evidence" value="ECO:0007669"/>
    <property type="project" value="TreeGrafter"/>
</dbReference>
<reference evidence="17" key="1">
    <citation type="submission" date="2017-02" db="UniProtKB">
        <authorList>
            <consortium name="WormBaseParasite"/>
        </authorList>
    </citation>
    <scope>IDENTIFICATION</scope>
</reference>
<keyword evidence="6" id="KW-0677">Repeat</keyword>
<sequence length="627" mass="71483">PGLHFRVFRVEHASGVSSINFLCIVRYFWAVILLLLVRIDPFEKEENVYVLTDSNFDDFMKQHPTFLAMFYSPTCVHCKNFAPTYNKAATLISVPLVKIDATVEKALAKRYDIQGYPTLRFWQDGEGPEDYNGGRDIDEIVDWVLSHTDPNYKPKPDEVMTLTSENFDEFINNEALSLIEFYAPWCGHCKKLAPEYEKAAKYLKAQGTTIKLAKIDATVEEKLAAKYGVQGFPTLMIMRHGRRFDYNGPRDAQGIVNYMIDQSKPAAKKLSNVGSIERFMEKDDVTIIGFFTTDSTSLEVYSDAAEMLREEFKSIGYTDDSNTLKKFGAKPNDIIIFYPSIFHSKFEPKTRSFNKPSATSEELVAFFRDHCTSLVGKRTKKNAAFRYHKLPLVVVYYNADFSLQYREGSEFWRQKVLAVAQKYQKDKYHFAVSDEEEFSDELENAGLGDSGLEHNVIVFGYDGKKYPMDPDEFDGSLDENLEGFMKKISSGKAKPFMKSSALPRDDKGPVRTLVALNFEKIVNDESKDVFILFYAPWCGHCKSFEPTFVQMAEQFKKTQPNLIFAKFDATANDVPAAYKVEGFPTIYFVPSGSKLTPIKYEAARTKEAITSFLRQKAVVSFQGKEEL</sequence>
<dbReference type="GO" id="GO:0003756">
    <property type="term" value="F:protein disulfide isomerase activity"/>
    <property type="evidence" value="ECO:0007669"/>
    <property type="project" value="UniProtKB-EC"/>
</dbReference>
<evidence type="ECO:0000256" key="8">
    <source>
        <dbReference type="ARBA" id="ARBA00023157"/>
    </source>
</evidence>
<keyword evidence="7" id="KW-0256">Endoplasmic reticulum</keyword>
<organism evidence="17">
    <name type="scientific">Angiostrongylus costaricensis</name>
    <name type="common">Nematode worm</name>
    <dbReference type="NCBI Taxonomy" id="334426"/>
    <lineage>
        <taxon>Eukaryota</taxon>
        <taxon>Metazoa</taxon>
        <taxon>Ecdysozoa</taxon>
        <taxon>Nematoda</taxon>
        <taxon>Chromadorea</taxon>
        <taxon>Rhabditida</taxon>
        <taxon>Rhabditina</taxon>
        <taxon>Rhabditomorpha</taxon>
        <taxon>Strongyloidea</taxon>
        <taxon>Metastrongylidae</taxon>
        <taxon>Angiostrongylus</taxon>
    </lineage>
</organism>
<comment type="catalytic activity">
    <reaction evidence="1 13">
        <text>Catalyzes the rearrangement of -S-S- bonds in proteins.</text>
        <dbReference type="EC" id="5.3.4.1"/>
    </reaction>
</comment>
<keyword evidence="10 11" id="KW-0676">Redox-active center</keyword>
<keyword evidence="5" id="KW-0732">Signal</keyword>
<dbReference type="CDD" id="cd03073">
    <property type="entry name" value="PDI_b'_ERp72_ERp57"/>
    <property type="match status" value="1"/>
</dbReference>
<dbReference type="AlphaFoldDB" id="A0A0R3PMD2"/>
<evidence type="ECO:0000256" key="13">
    <source>
        <dbReference type="RuleBase" id="RU361130"/>
    </source>
</evidence>
<accession>A0A0R3PMD2</accession>
<evidence type="ECO:0000256" key="5">
    <source>
        <dbReference type="ARBA" id="ARBA00022729"/>
    </source>
</evidence>
<dbReference type="PROSITE" id="PS00194">
    <property type="entry name" value="THIOREDOXIN_1"/>
    <property type="match status" value="2"/>
</dbReference>
<protein>
    <recommendedName>
        <fullName evidence="4 13">Protein disulfide-isomerase</fullName>
        <ecNumber evidence="4 13">5.3.4.1</ecNumber>
    </recommendedName>
</protein>
<evidence type="ECO:0000256" key="10">
    <source>
        <dbReference type="ARBA" id="ARBA00023284"/>
    </source>
</evidence>
<dbReference type="EMBL" id="UYYA01003915">
    <property type="protein sequence ID" value="VDM57621.1"/>
    <property type="molecule type" value="Genomic_DNA"/>
</dbReference>
<dbReference type="OrthoDB" id="427280at2759"/>
<evidence type="ECO:0000259" key="14">
    <source>
        <dbReference type="PROSITE" id="PS51352"/>
    </source>
</evidence>
<feature type="disulfide bond" description="Redox-active" evidence="11">
    <location>
        <begin position="186"/>
        <end position="189"/>
    </location>
</feature>
<dbReference type="SUPFAM" id="SSF52833">
    <property type="entry name" value="Thioredoxin-like"/>
    <property type="match status" value="5"/>
</dbReference>
<dbReference type="NCBIfam" id="TIGR01126">
    <property type="entry name" value="pdi_dom"/>
    <property type="match status" value="2"/>
</dbReference>
<dbReference type="Gene3D" id="3.40.30.10">
    <property type="entry name" value="Glutaredoxin"/>
    <property type="match status" value="5"/>
</dbReference>
<dbReference type="PRINTS" id="PR00421">
    <property type="entry name" value="THIOREDOXIN"/>
</dbReference>
<dbReference type="PANTHER" id="PTHR18929:SF210">
    <property type="entry name" value="PROTEIN DISULFIDE-ISOMERASE A4"/>
    <property type="match status" value="1"/>
</dbReference>
<dbReference type="Pfam" id="PF00085">
    <property type="entry name" value="Thioredoxin"/>
    <property type="match status" value="3"/>
</dbReference>
<reference evidence="15 16" key="2">
    <citation type="submission" date="2018-11" db="EMBL/GenBank/DDBJ databases">
        <authorList>
            <consortium name="Pathogen Informatics"/>
        </authorList>
    </citation>
    <scope>NUCLEOTIDE SEQUENCE [LARGE SCALE GENOMIC DNA]</scope>
    <source>
        <strain evidence="15 16">Costa Rica</strain>
    </source>
</reference>
<dbReference type="PROSITE" id="PS51352">
    <property type="entry name" value="THIOREDOXIN_2"/>
    <property type="match status" value="3"/>
</dbReference>
<comment type="similarity">
    <text evidence="3 12">Belongs to the protein disulfide isomerase family.</text>
</comment>
<dbReference type="Pfam" id="PF13848">
    <property type="entry name" value="Thioredoxin_6"/>
    <property type="match status" value="1"/>
</dbReference>
<dbReference type="InterPro" id="IPR036249">
    <property type="entry name" value="Thioredoxin-like_sf"/>
</dbReference>
<dbReference type="Proteomes" id="UP000267027">
    <property type="component" value="Unassembled WGS sequence"/>
</dbReference>
<dbReference type="CDD" id="cd02961">
    <property type="entry name" value="PDI_a_family"/>
    <property type="match status" value="2"/>
</dbReference>
<evidence type="ECO:0000256" key="3">
    <source>
        <dbReference type="ARBA" id="ARBA00006347"/>
    </source>
</evidence>
<dbReference type="PANTHER" id="PTHR18929">
    <property type="entry name" value="PROTEIN DISULFIDE ISOMERASE"/>
    <property type="match status" value="1"/>
</dbReference>